<dbReference type="OrthoDB" id="9306952at2759"/>
<gene>
    <name evidence="1" type="primary">Fv4_1</name>
    <name evidence="1" type="ORF">CROSUL_R15269</name>
</gene>
<feature type="non-terminal residue" evidence="1">
    <location>
        <position position="78"/>
    </location>
</feature>
<name>A0A7K5ICM5_CROSL</name>
<dbReference type="AlphaFoldDB" id="A0A7K5ICM5"/>
<keyword evidence="2" id="KW-1185">Reference proteome</keyword>
<accession>A0A7K5ICM5</accession>
<evidence type="ECO:0000313" key="1">
    <source>
        <dbReference type="EMBL" id="NWS79239.1"/>
    </source>
</evidence>
<dbReference type="EMBL" id="VYZB01003667">
    <property type="protein sequence ID" value="NWS79239.1"/>
    <property type="molecule type" value="Genomic_DNA"/>
</dbReference>
<dbReference type="InterPro" id="IPR018154">
    <property type="entry name" value="TLV/ENV_coat_polyprotein"/>
</dbReference>
<feature type="non-terminal residue" evidence="1">
    <location>
        <position position="1"/>
    </location>
</feature>
<protein>
    <submittedName>
        <fullName evidence="1">ENV2 protein</fullName>
    </submittedName>
</protein>
<sequence length="78" mass="8884">RPLLKLVQAAYHTLNHTNSNVTRSCWLCYDIKPPFYEGIALNIPVNISNQDNPTQCKWGERQMGITLQQVKGQGVCIR</sequence>
<organism evidence="1 2">
    <name type="scientific">Crotophaga sulcirostris</name>
    <name type="common">Groove-billed ani</name>
    <dbReference type="NCBI Taxonomy" id="33598"/>
    <lineage>
        <taxon>Eukaryota</taxon>
        <taxon>Metazoa</taxon>
        <taxon>Chordata</taxon>
        <taxon>Craniata</taxon>
        <taxon>Vertebrata</taxon>
        <taxon>Euteleostomi</taxon>
        <taxon>Archelosauria</taxon>
        <taxon>Archosauria</taxon>
        <taxon>Dinosauria</taxon>
        <taxon>Saurischia</taxon>
        <taxon>Theropoda</taxon>
        <taxon>Coelurosauria</taxon>
        <taxon>Aves</taxon>
        <taxon>Neognathae</taxon>
        <taxon>Neoaves</taxon>
        <taxon>Otidimorphae</taxon>
        <taxon>Cuculiformes</taxon>
        <taxon>Crotophagidae</taxon>
        <taxon>Crotophaga</taxon>
    </lineage>
</organism>
<evidence type="ECO:0000313" key="2">
    <source>
        <dbReference type="Proteomes" id="UP000549499"/>
    </source>
</evidence>
<comment type="caution">
    <text evidence="1">The sequence shown here is derived from an EMBL/GenBank/DDBJ whole genome shotgun (WGS) entry which is preliminary data.</text>
</comment>
<dbReference type="Proteomes" id="UP000549499">
    <property type="component" value="Unassembled WGS sequence"/>
</dbReference>
<reference evidence="1 2" key="1">
    <citation type="submission" date="2019-09" db="EMBL/GenBank/DDBJ databases">
        <title>Bird 10,000 Genomes (B10K) Project - Family phase.</title>
        <authorList>
            <person name="Zhang G."/>
        </authorList>
    </citation>
    <scope>NUCLEOTIDE SEQUENCE [LARGE SCALE GENOMIC DNA]</scope>
    <source>
        <strain evidence="1">B10K-DU-003-44</strain>
        <tissue evidence="1">Muscle</tissue>
    </source>
</reference>
<dbReference type="Pfam" id="PF00429">
    <property type="entry name" value="TLV_coat"/>
    <property type="match status" value="1"/>
</dbReference>
<proteinExistence type="predicted"/>